<organism evidence="29 30">
    <name type="scientific">Cyprinus carpio carpio</name>
    <dbReference type="NCBI Taxonomy" id="630221"/>
    <lineage>
        <taxon>Eukaryota</taxon>
        <taxon>Metazoa</taxon>
        <taxon>Chordata</taxon>
        <taxon>Craniata</taxon>
        <taxon>Vertebrata</taxon>
        <taxon>Euteleostomi</taxon>
        <taxon>Actinopterygii</taxon>
        <taxon>Neopterygii</taxon>
        <taxon>Teleostei</taxon>
        <taxon>Ostariophysi</taxon>
        <taxon>Cypriniformes</taxon>
        <taxon>Cyprinidae</taxon>
        <taxon>Cyprininae</taxon>
        <taxon>Cyprinus</taxon>
    </lineage>
</organism>
<dbReference type="Pfam" id="PF17981">
    <property type="entry name" value="ADD_ATRX"/>
    <property type="match status" value="1"/>
</dbReference>
<evidence type="ECO:0000259" key="28">
    <source>
        <dbReference type="PROSITE" id="PS51533"/>
    </source>
</evidence>
<feature type="compositionally biased region" description="Basic and acidic residues" evidence="25">
    <location>
        <begin position="587"/>
        <end position="600"/>
    </location>
</feature>
<evidence type="ECO:0000256" key="5">
    <source>
        <dbReference type="ARBA" id="ARBA00022454"/>
    </source>
</evidence>
<evidence type="ECO:0000256" key="3">
    <source>
        <dbReference type="ARBA" id="ARBA00007025"/>
    </source>
</evidence>
<dbReference type="InterPro" id="IPR044574">
    <property type="entry name" value="ARIP4-like"/>
</dbReference>
<feature type="compositionally biased region" description="Basic residues" evidence="25">
    <location>
        <begin position="546"/>
        <end position="555"/>
    </location>
</feature>
<evidence type="ECO:0000256" key="14">
    <source>
        <dbReference type="ARBA" id="ARBA00022833"/>
    </source>
</evidence>
<feature type="compositionally biased region" description="Basic and acidic residues" evidence="25">
    <location>
        <begin position="1172"/>
        <end position="1183"/>
    </location>
</feature>
<keyword evidence="30" id="KW-1185">Reference proteome</keyword>
<dbReference type="CDD" id="cd18793">
    <property type="entry name" value="SF2_C_SNF"/>
    <property type="match status" value="1"/>
</dbReference>
<keyword evidence="18" id="KW-0238">DNA-binding</keyword>
<dbReference type="SMART" id="SM00487">
    <property type="entry name" value="DEXDc"/>
    <property type="match status" value="1"/>
</dbReference>
<dbReference type="InterPro" id="IPR025766">
    <property type="entry name" value="ADD"/>
</dbReference>
<evidence type="ECO:0000256" key="13">
    <source>
        <dbReference type="ARBA" id="ARBA00022806"/>
    </source>
</evidence>
<dbReference type="GO" id="GO:0000781">
    <property type="term" value="C:chromosome, telomeric region"/>
    <property type="evidence" value="ECO:0007669"/>
    <property type="project" value="UniProtKB-SubCell"/>
</dbReference>
<feature type="compositionally biased region" description="Basic and acidic residues" evidence="25">
    <location>
        <begin position="417"/>
        <end position="440"/>
    </location>
</feature>
<dbReference type="InterPro" id="IPR000330">
    <property type="entry name" value="SNF2_N"/>
</dbReference>
<dbReference type="InterPro" id="IPR014001">
    <property type="entry name" value="Helicase_ATP-bd"/>
</dbReference>
<dbReference type="Pfam" id="PF26143">
    <property type="entry name" value="ATRX_C"/>
    <property type="match status" value="1"/>
</dbReference>
<feature type="compositionally biased region" description="Basic and acidic residues" evidence="25">
    <location>
        <begin position="299"/>
        <end position="315"/>
    </location>
</feature>
<dbReference type="SUPFAM" id="SSF52540">
    <property type="entry name" value="P-loop containing nucleoside triphosphate hydrolases"/>
    <property type="match status" value="2"/>
</dbReference>
<dbReference type="FunFam" id="3.40.50.10810:FF:000011">
    <property type="entry name" value="Transcriptional regulator ATRX homolog"/>
    <property type="match status" value="1"/>
</dbReference>
<keyword evidence="10" id="KW-0227">DNA damage</keyword>
<dbReference type="GO" id="GO:0006281">
    <property type="term" value="P:DNA repair"/>
    <property type="evidence" value="ECO:0007669"/>
    <property type="project" value="UniProtKB-KW"/>
</dbReference>
<feature type="region of interest" description="Disordered" evidence="25">
    <location>
        <begin position="1122"/>
        <end position="1195"/>
    </location>
</feature>
<evidence type="ECO:0000256" key="11">
    <source>
        <dbReference type="ARBA" id="ARBA00022771"/>
    </source>
</evidence>
<evidence type="ECO:0000256" key="25">
    <source>
        <dbReference type="SAM" id="MobiDB-lite"/>
    </source>
</evidence>
<evidence type="ECO:0000256" key="18">
    <source>
        <dbReference type="ARBA" id="ARBA00023125"/>
    </source>
</evidence>
<feature type="compositionally biased region" description="Basic and acidic residues" evidence="25">
    <location>
        <begin position="365"/>
        <end position="374"/>
    </location>
</feature>
<feature type="compositionally biased region" description="Basic and acidic residues" evidence="25">
    <location>
        <begin position="24"/>
        <end position="51"/>
    </location>
</feature>
<evidence type="ECO:0000256" key="7">
    <source>
        <dbReference type="ARBA" id="ARBA00022553"/>
    </source>
</evidence>
<dbReference type="SMART" id="SM00490">
    <property type="entry name" value="HELICc"/>
    <property type="match status" value="1"/>
</dbReference>
<keyword evidence="7" id="KW-0597">Phosphoprotein</keyword>
<dbReference type="GO" id="GO:0003677">
    <property type="term" value="F:DNA binding"/>
    <property type="evidence" value="ECO:0007669"/>
    <property type="project" value="UniProtKB-KW"/>
</dbReference>
<keyword evidence="24" id="KW-0175">Coiled coil</keyword>
<evidence type="ECO:0000256" key="21">
    <source>
        <dbReference type="ARBA" id="ARBA00031106"/>
    </source>
</evidence>
<keyword evidence="9" id="KW-0547">Nucleotide-binding</keyword>
<sequence>MQSGLDISKLPQGTVVVKPEPVADEAKDEFRGPEFRSRGSKVKEDGARKRPDKQLKEIFNCTACGQQVNHFQRDSVFQHPALHVLICKSCFKYYMSDDISKDEDGMDEQCRWCAEGGNLMCCDYCSNAFCKKCVLRNLGRKELSEIMNEESKWHCYVCRPEPLQDFVKTCEKVLLNLESSYRKPKGDGDKTKREDRKHKHSKREKTAVNGQDYASDGAGSLSFSCKTLTVPKELVKKTKKLIETTNGLNRTFVQFLQHTSKGSEVSAVSYRHLKAFKSVLADLKKAHSALEESLEEEFESKGLKFQNGEEQRPSEESEAQEQEMAENPDFEESSVPAGEASLDKDIVSVPPSVPEELFEMVESLAVKKEDRDDGNSTASSDWKSTSNAKVVESNKSLTKLGRKLVVKLTPVPLKITIKRDKSKEQSPSEDLPKEGQDSRRSTRMKTTPLRKSPEAKSKRKPRSSTAKEELSAAVKEPCDSDSDEVPEVLQTAALKPSSDESQPENASGKGTKKKGASSSTEKAKPKRKLDMVSSDSEQSGKSSTANKRRAKKKKSRESDSSNHNSDLEKQIKNLSKIGTGKKTSKGVKKEESESSKEGKKGPKRSFERKRRSQREKAKTKEELSSSDEEQEEEPAANSDEDSDQQKIKPILESVMASIDGFHQSSGQSKKREDGEDEGDEKGTPKNRKKIRKIIKDDKLRTETRDALKEEEERRKRIAERERLREKLREVQTRDSSQVTCPITTKLVLDEDEETKEPLVQVHRNLVTKLKPHQVDGVQFMWDCCCESVRKVEKSSGSGCILAHCMGLGKTLQVVTFLHTLLLCEKLNFSTALVVCPLNTVLNWLNEFEKWQEGLKDEESLEVTELATVKRPQERAYALQRWQEDGGVMIIGYEMYRNLTQGRNIKSKKLKETFQKTLVDPGPDFVICDEGHVLKNEASAVSKAMNSIQTRRRVVLTGTPLQNNLIEYHCMVNFIKENLLGSVKEFRNRFINPIQNGQCADSTLTDVRVMKKRAHILYEMLAGCVQRRDYTALTKFLPPKHEYVLAIRLTPIQCKLYRYYLDHFTGVGSALESGRGRAGTKLFQDFQMLSRIWTHPWCLQLDYISKENKGYFDEDSMEEFIASETEESSMSLTSEDEKPKRFGMEQSSDKSDSDDLEVIKEWNTSSRGGNPEGRNRAEPVEEVRVSNSGPGSPSPDWYKEFVTEADSEILEHSGKMVLLFEILRMAEELEEKVLVFSQSLISLDLIEDFLELAGRAKEEGKLSPYKGEGKWFRNIDYYRLDGSTNAMTRKKWAEDFNDTSNVRGRLFLISTRAGSLGINLVAANRVIIFDASWNPSYDIQSIFRVYRFGQVKTVFVYRFLAQGTMEEKIYDRQVAKQSLSFRVVDQQQIERHFTMNELTELYAFEPDLLDDPSEKKSKRATPMLPKDPFLAELLHSYKDHIVGYHEHDSLLDHKEEEALSEEDRKAAWAEYEAEKKVCNHTSPLLLYTFFFLIVFKELINQGRQKVMEAANALKSVPREPLEDIIGQVWKENPSLPEAQVQSMAVGRQAGYEMEMKHREAVYRDVLGKQQTVRLLICHSFCDILCSICV</sequence>
<keyword evidence="16" id="KW-0832">Ubl conjugation</keyword>
<evidence type="ECO:0000313" key="30">
    <source>
        <dbReference type="Proteomes" id="UP001108240"/>
    </source>
</evidence>
<dbReference type="CDD" id="cd18068">
    <property type="entry name" value="DEXHc_ATRX"/>
    <property type="match status" value="1"/>
</dbReference>
<evidence type="ECO:0000256" key="15">
    <source>
        <dbReference type="ARBA" id="ARBA00022840"/>
    </source>
</evidence>
<dbReference type="PROSITE" id="PS51194">
    <property type="entry name" value="HELICASE_CTER"/>
    <property type="match status" value="1"/>
</dbReference>
<evidence type="ECO:0000259" key="26">
    <source>
        <dbReference type="PROSITE" id="PS51192"/>
    </source>
</evidence>
<feature type="compositionally biased region" description="Polar residues" evidence="25">
    <location>
        <begin position="375"/>
        <end position="397"/>
    </location>
</feature>
<evidence type="ECO:0000256" key="22">
    <source>
        <dbReference type="ARBA" id="ARBA00043074"/>
    </source>
</evidence>
<keyword evidence="15" id="KW-0067">ATP-binding</keyword>
<dbReference type="EC" id="3.6.4.12" evidence="4"/>
<evidence type="ECO:0000256" key="6">
    <source>
        <dbReference type="ARBA" id="ARBA00022499"/>
    </source>
</evidence>
<keyword evidence="19" id="KW-0234">DNA repair</keyword>
<evidence type="ECO:0000313" key="29">
    <source>
        <dbReference type="Ensembl" id="ENSCCRP00000063732.2"/>
    </source>
</evidence>
<evidence type="ECO:0000256" key="1">
    <source>
        <dbReference type="ARBA" id="ARBA00004123"/>
    </source>
</evidence>
<feature type="compositionally biased region" description="Acidic residues" evidence="25">
    <location>
        <begin position="624"/>
        <end position="642"/>
    </location>
</feature>
<evidence type="ECO:0000256" key="17">
    <source>
        <dbReference type="ARBA" id="ARBA00022895"/>
    </source>
</evidence>
<evidence type="ECO:0000259" key="27">
    <source>
        <dbReference type="PROSITE" id="PS51194"/>
    </source>
</evidence>
<feature type="domain" description="PHD-type" evidence="28">
    <location>
        <begin position="49"/>
        <end position="186"/>
    </location>
</feature>
<dbReference type="SUPFAM" id="SSF57903">
    <property type="entry name" value="FYVE/PHD zinc finger"/>
    <property type="match status" value="1"/>
</dbReference>
<accession>A0A8C1DHH9</accession>
<dbReference type="InterPro" id="IPR001650">
    <property type="entry name" value="Helicase_C-like"/>
</dbReference>
<dbReference type="GO" id="GO:0003678">
    <property type="term" value="F:DNA helicase activity"/>
    <property type="evidence" value="ECO:0007669"/>
    <property type="project" value="UniProtKB-EC"/>
</dbReference>
<feature type="region of interest" description="Disordered" evidence="25">
    <location>
        <begin position="1"/>
        <end position="51"/>
    </location>
</feature>
<dbReference type="InterPro" id="IPR058901">
    <property type="entry name" value="ATRX_C"/>
</dbReference>
<dbReference type="InterPro" id="IPR049730">
    <property type="entry name" value="SNF2/RAD54-like_C"/>
</dbReference>
<comment type="catalytic activity">
    <reaction evidence="23">
        <text>ATP + H2O = ADP + phosphate + H(+)</text>
        <dbReference type="Rhea" id="RHEA:13065"/>
        <dbReference type="ChEBI" id="CHEBI:15377"/>
        <dbReference type="ChEBI" id="CHEBI:15378"/>
        <dbReference type="ChEBI" id="CHEBI:30616"/>
        <dbReference type="ChEBI" id="CHEBI:43474"/>
        <dbReference type="ChEBI" id="CHEBI:456216"/>
        <dbReference type="EC" id="3.6.4.12"/>
    </reaction>
</comment>
<dbReference type="FunFam" id="3.40.50.300:FF:000377">
    <property type="entry name" value="transcriptional regulator ATRX isoform X1"/>
    <property type="match status" value="1"/>
</dbReference>
<proteinExistence type="inferred from homology"/>
<dbReference type="GO" id="GO:0016887">
    <property type="term" value="F:ATP hydrolysis activity"/>
    <property type="evidence" value="ECO:0007669"/>
    <property type="project" value="InterPro"/>
</dbReference>
<evidence type="ECO:0000256" key="23">
    <source>
        <dbReference type="ARBA" id="ARBA00047995"/>
    </source>
</evidence>
<feature type="domain" description="Helicase ATP-binding" evidence="26">
    <location>
        <begin position="790"/>
        <end position="977"/>
    </location>
</feature>
<dbReference type="Gene3D" id="3.30.40.10">
    <property type="entry name" value="Zinc/RING finger domain, C3HC4 (zinc finger)"/>
    <property type="match status" value="1"/>
</dbReference>
<keyword evidence="13" id="KW-0347">Helicase</keyword>
<feature type="compositionally biased region" description="Basic residues" evidence="25">
    <location>
        <begin position="601"/>
        <end position="613"/>
    </location>
</feature>
<feature type="region of interest" description="Disordered" evidence="25">
    <location>
        <begin position="183"/>
        <end position="213"/>
    </location>
</feature>
<dbReference type="GeneTree" id="ENSGT00940000155902"/>
<name>A0A8C1DHH9_CYPCA</name>
<feature type="compositionally biased region" description="Acidic residues" evidence="25">
    <location>
        <begin position="316"/>
        <end position="332"/>
    </location>
</feature>
<reference evidence="29" key="2">
    <citation type="submission" date="2025-09" db="UniProtKB">
        <authorList>
            <consortium name="Ensembl"/>
        </authorList>
    </citation>
    <scope>IDENTIFICATION</scope>
</reference>
<evidence type="ECO:0000256" key="20">
    <source>
        <dbReference type="ARBA" id="ARBA00023242"/>
    </source>
</evidence>
<evidence type="ECO:0000256" key="2">
    <source>
        <dbReference type="ARBA" id="ARBA00004574"/>
    </source>
</evidence>
<dbReference type="Proteomes" id="UP001108240">
    <property type="component" value="Unplaced"/>
</dbReference>
<dbReference type="PANTHER" id="PTHR45797">
    <property type="entry name" value="RAD54-LIKE"/>
    <property type="match status" value="1"/>
</dbReference>
<evidence type="ECO:0000256" key="4">
    <source>
        <dbReference type="ARBA" id="ARBA00012551"/>
    </source>
</evidence>
<keyword evidence="5" id="KW-0158">Chromosome</keyword>
<protein>
    <recommendedName>
        <fullName evidence="4">DNA helicase</fullName>
        <ecNumber evidence="4">3.6.4.12</ecNumber>
    </recommendedName>
    <alternativeName>
        <fullName evidence="21">ATP-dependent helicase ATRX</fullName>
    </alternativeName>
    <alternativeName>
        <fullName evidence="22">X-linked nuclear protein</fullName>
    </alternativeName>
</protein>
<dbReference type="Ensembl" id="ENSCCRT00000069059.2">
    <property type="protein sequence ID" value="ENSCCRP00000063732.2"/>
    <property type="gene ID" value="ENSCCRG00000034188.2"/>
</dbReference>
<dbReference type="PROSITE" id="PS51533">
    <property type="entry name" value="ADD"/>
    <property type="match status" value="1"/>
</dbReference>
<feature type="coiled-coil region" evidence="24">
    <location>
        <begin position="700"/>
        <end position="733"/>
    </location>
</feature>
<dbReference type="Pfam" id="PF00176">
    <property type="entry name" value="SNF2-rel_dom"/>
    <property type="match status" value="1"/>
</dbReference>
<dbReference type="InterPro" id="IPR038718">
    <property type="entry name" value="SNF2-like_sf"/>
</dbReference>
<dbReference type="PANTHER" id="PTHR45797:SF3">
    <property type="entry name" value="TRANSCRIPTIONAL REGULATOR ATRX HOMOLOG"/>
    <property type="match status" value="1"/>
</dbReference>
<evidence type="ECO:0000256" key="12">
    <source>
        <dbReference type="ARBA" id="ARBA00022801"/>
    </source>
</evidence>
<keyword evidence="6" id="KW-1017">Isopeptide bond</keyword>
<dbReference type="InterPro" id="IPR011011">
    <property type="entry name" value="Znf_FYVE_PHD"/>
</dbReference>
<evidence type="ECO:0000256" key="24">
    <source>
        <dbReference type="SAM" id="Coils"/>
    </source>
</evidence>
<keyword evidence="12" id="KW-0378">Hydrolase</keyword>
<feature type="region of interest" description="Disordered" evidence="25">
    <location>
        <begin position="365"/>
        <end position="694"/>
    </location>
</feature>
<comment type="similarity">
    <text evidence="3">Belongs to the SNF2/RAD54 helicase family.</text>
</comment>
<keyword evidence="17" id="KW-0779">Telomere</keyword>
<feature type="compositionally biased region" description="Basic and acidic residues" evidence="25">
    <location>
        <begin position="1134"/>
        <end position="1159"/>
    </location>
</feature>
<feature type="region of interest" description="Disordered" evidence="25">
    <location>
        <begin position="296"/>
        <end position="345"/>
    </location>
</feature>
<dbReference type="GO" id="GO:0045944">
    <property type="term" value="P:positive regulation of transcription by RNA polymerase II"/>
    <property type="evidence" value="ECO:0007669"/>
    <property type="project" value="UniProtKB-ARBA"/>
</dbReference>
<dbReference type="InterPro" id="IPR041430">
    <property type="entry name" value="ADD_ATRX"/>
</dbReference>
<dbReference type="GO" id="GO:0008270">
    <property type="term" value="F:zinc ion binding"/>
    <property type="evidence" value="ECO:0007669"/>
    <property type="project" value="UniProtKB-KW"/>
</dbReference>
<dbReference type="InterPro" id="IPR013083">
    <property type="entry name" value="Znf_RING/FYVE/PHD"/>
</dbReference>
<dbReference type="GO" id="GO:0005524">
    <property type="term" value="F:ATP binding"/>
    <property type="evidence" value="ECO:0007669"/>
    <property type="project" value="UniProtKB-KW"/>
</dbReference>
<evidence type="ECO:0000256" key="16">
    <source>
        <dbReference type="ARBA" id="ARBA00022843"/>
    </source>
</evidence>
<feature type="domain" description="Helicase C-terminal" evidence="27">
    <location>
        <begin position="1220"/>
        <end position="1398"/>
    </location>
</feature>
<feature type="compositionally biased region" description="Basic and acidic residues" evidence="25">
    <location>
        <begin position="183"/>
        <end position="194"/>
    </location>
</feature>
<dbReference type="Pfam" id="PF00271">
    <property type="entry name" value="Helicase_C"/>
    <property type="match status" value="1"/>
</dbReference>
<evidence type="ECO:0000256" key="10">
    <source>
        <dbReference type="ARBA" id="ARBA00022763"/>
    </source>
</evidence>
<dbReference type="InterPro" id="IPR027417">
    <property type="entry name" value="P-loop_NTPase"/>
</dbReference>
<dbReference type="PROSITE" id="PS51192">
    <property type="entry name" value="HELICASE_ATP_BIND_1"/>
    <property type="match status" value="1"/>
</dbReference>
<dbReference type="CDD" id="cd11726">
    <property type="entry name" value="ADDz_ATRX"/>
    <property type="match status" value="1"/>
</dbReference>
<comment type="subcellular location">
    <subcellularLocation>
        <location evidence="2">Chromosome</location>
        <location evidence="2">Telomere</location>
    </subcellularLocation>
    <subcellularLocation>
        <location evidence="1">Nucleus</location>
    </subcellularLocation>
</comment>
<reference evidence="29" key="1">
    <citation type="submission" date="2025-08" db="UniProtKB">
        <authorList>
            <consortium name="Ensembl"/>
        </authorList>
    </citation>
    <scope>IDENTIFICATION</scope>
</reference>
<keyword evidence="14" id="KW-0862">Zinc</keyword>
<feature type="compositionally biased region" description="Basic and acidic residues" evidence="25">
    <location>
        <begin position="556"/>
        <end position="571"/>
    </location>
</feature>
<dbReference type="Gene3D" id="3.40.50.300">
    <property type="entry name" value="P-loop containing nucleotide triphosphate hydrolases"/>
    <property type="match status" value="2"/>
</dbReference>
<evidence type="ECO:0000256" key="8">
    <source>
        <dbReference type="ARBA" id="ARBA00022723"/>
    </source>
</evidence>
<keyword evidence="20" id="KW-0539">Nucleus</keyword>
<keyword evidence="11" id="KW-0863">Zinc-finger</keyword>
<dbReference type="GO" id="GO:0140719">
    <property type="term" value="P:constitutive heterochromatin formation"/>
    <property type="evidence" value="ECO:0007669"/>
    <property type="project" value="UniProtKB-ARBA"/>
</dbReference>
<dbReference type="Gene3D" id="1.20.120.850">
    <property type="entry name" value="SWI2/SNF2 ATPases, N-terminal domain"/>
    <property type="match status" value="1"/>
</dbReference>
<feature type="compositionally biased region" description="Basic and acidic residues" evidence="25">
    <location>
        <begin position="614"/>
        <end position="623"/>
    </location>
</feature>
<dbReference type="GO" id="GO:0016604">
    <property type="term" value="C:nuclear body"/>
    <property type="evidence" value="ECO:0007669"/>
    <property type="project" value="UniProtKB-ARBA"/>
</dbReference>
<evidence type="ECO:0000256" key="9">
    <source>
        <dbReference type="ARBA" id="ARBA00022741"/>
    </source>
</evidence>
<keyword evidence="8" id="KW-0479">Metal-binding</keyword>
<dbReference type="Gene3D" id="3.40.50.10810">
    <property type="entry name" value="Tandem AAA-ATPase domain"/>
    <property type="match status" value="1"/>
</dbReference>
<evidence type="ECO:0000256" key="19">
    <source>
        <dbReference type="ARBA" id="ARBA00023204"/>
    </source>
</evidence>